<proteinExistence type="inferred from homology"/>
<evidence type="ECO:0000256" key="4">
    <source>
        <dbReference type="ARBA" id="ARBA00020295"/>
    </source>
</evidence>
<dbReference type="InterPro" id="IPR017853">
    <property type="entry name" value="GH"/>
</dbReference>
<dbReference type="STRING" id="1231392.OCGS_0741"/>
<dbReference type="OrthoDB" id="9763489at2"/>
<organism evidence="12 13">
    <name type="scientific">Oceaniovalibus guishaninsula JLT2003</name>
    <dbReference type="NCBI Taxonomy" id="1231392"/>
    <lineage>
        <taxon>Bacteria</taxon>
        <taxon>Pseudomonadati</taxon>
        <taxon>Pseudomonadota</taxon>
        <taxon>Alphaproteobacteria</taxon>
        <taxon>Rhodobacterales</taxon>
        <taxon>Roseobacteraceae</taxon>
        <taxon>Oceaniovalibus</taxon>
    </lineage>
</organism>
<dbReference type="NCBIfam" id="TIGR00217">
    <property type="entry name" value="malQ"/>
    <property type="match status" value="1"/>
</dbReference>
<dbReference type="Gene3D" id="3.20.20.80">
    <property type="entry name" value="Glycosidases"/>
    <property type="match status" value="1"/>
</dbReference>
<dbReference type="GO" id="GO:0004134">
    <property type="term" value="F:4-alpha-glucanotransferase activity"/>
    <property type="evidence" value="ECO:0007669"/>
    <property type="project" value="UniProtKB-EC"/>
</dbReference>
<comment type="caution">
    <text evidence="12">The sequence shown here is derived from an EMBL/GenBank/DDBJ whole genome shotgun (WGS) entry which is preliminary data.</text>
</comment>
<gene>
    <name evidence="12" type="ORF">OCGS_0741</name>
</gene>
<feature type="region of interest" description="Disordered" evidence="11">
    <location>
        <begin position="590"/>
        <end position="612"/>
    </location>
</feature>
<comment type="catalytic activity">
    <reaction evidence="1 10">
        <text>Transfers a segment of a (1-&gt;4)-alpha-D-glucan to a new position in an acceptor, which may be glucose or a (1-&gt;4)-alpha-D-glucan.</text>
        <dbReference type="EC" id="2.4.1.25"/>
    </reaction>
</comment>
<evidence type="ECO:0000313" key="12">
    <source>
        <dbReference type="EMBL" id="EKE45046.1"/>
    </source>
</evidence>
<dbReference type="EMBL" id="AMGO01000011">
    <property type="protein sequence ID" value="EKE45046.1"/>
    <property type="molecule type" value="Genomic_DNA"/>
</dbReference>
<keyword evidence="13" id="KW-1185">Reference proteome</keyword>
<evidence type="ECO:0000256" key="1">
    <source>
        <dbReference type="ARBA" id="ARBA00000439"/>
    </source>
</evidence>
<evidence type="ECO:0000256" key="10">
    <source>
        <dbReference type="RuleBase" id="RU361207"/>
    </source>
</evidence>
<dbReference type="Proteomes" id="UP000006765">
    <property type="component" value="Unassembled WGS sequence"/>
</dbReference>
<dbReference type="Pfam" id="PF02446">
    <property type="entry name" value="Glyco_hydro_77"/>
    <property type="match status" value="1"/>
</dbReference>
<sequence>MSGASASGDDPRDALAAALGILPEYEDQTGKTHRLSPATRDALLAAMGQPIDHAGAHEAVKRRTVDDAARPLPEWKVVEADLPLILEGLRTRRWRLETENGDVRDGEGPEIGALAVGIHALDVAGSRCWLLSAPKSLPEPPRTWGVTLPLYGLGQGSRIGTYADLGRMAAMLAETGADFVGVNPIHAGFFTDPATFSPYSPAHRAHLSTMYLDAGQKDVAGDTIDYAAGVPDRLRALSDEWNRQGSPDAPEDWTRRQGSGLEQFVLHQALSEAFGGYWPDWPEALHDPKGAAAQAFAEDHADDLRRHRWLQWRADRALGDAQQAALDAGMRFGLYLDLAVGTHPAGAETWAQPDLFARNVSLGAPPDFFSSAGQSWGLAPLRPDVLARDGFRPLAAILRRQLAHARLLRIDHVLGFERAFWVPDGGEVPGAYVQMPKEAMLAVIRIEAARAGAAVVGEDLGNIPQGLQNDLTESGILGCRVVMFEQDWDTGRPQFRPASDYARAALTSFGTHDLPTWEGWKRGRDIEWREQLGVMDAAGAAKAKEQRRAEVDALIDMLGSDDADTMHAFLAKTPSRLVAVQGEDVLNRMEQPNLPGTVDTHPNWRRPLGVTPDDPGWRAALARISAAMRDAGRQES</sequence>
<evidence type="ECO:0000256" key="3">
    <source>
        <dbReference type="ARBA" id="ARBA00012560"/>
    </source>
</evidence>
<evidence type="ECO:0000256" key="5">
    <source>
        <dbReference type="ARBA" id="ARBA00022676"/>
    </source>
</evidence>
<evidence type="ECO:0000256" key="6">
    <source>
        <dbReference type="ARBA" id="ARBA00022679"/>
    </source>
</evidence>
<dbReference type="GO" id="GO:0005975">
    <property type="term" value="P:carbohydrate metabolic process"/>
    <property type="evidence" value="ECO:0007669"/>
    <property type="project" value="InterPro"/>
</dbReference>
<evidence type="ECO:0000256" key="8">
    <source>
        <dbReference type="ARBA" id="ARBA00031423"/>
    </source>
</evidence>
<dbReference type="AlphaFoldDB" id="K2GR14"/>
<dbReference type="SUPFAM" id="SSF51445">
    <property type="entry name" value="(Trans)glycosidases"/>
    <property type="match status" value="1"/>
</dbReference>
<comment type="similarity">
    <text evidence="2 10">Belongs to the disproportionating enzyme family.</text>
</comment>
<dbReference type="PANTHER" id="PTHR32438">
    <property type="entry name" value="4-ALPHA-GLUCANOTRANSFERASE DPE1, CHLOROPLASTIC/AMYLOPLASTIC"/>
    <property type="match status" value="1"/>
</dbReference>
<dbReference type="PATRIC" id="fig|1231392.3.peg.745"/>
<keyword evidence="6 10" id="KW-0808">Transferase</keyword>
<dbReference type="RefSeq" id="WP_007425894.1">
    <property type="nucleotide sequence ID" value="NZ_AMGO01000011.1"/>
</dbReference>
<evidence type="ECO:0000256" key="2">
    <source>
        <dbReference type="ARBA" id="ARBA00005684"/>
    </source>
</evidence>
<reference evidence="12 13" key="1">
    <citation type="journal article" date="2012" name="J. Bacteriol.">
        <title>Draft Genome Sequence of Oceaniovalibus guishaninsula JLT2003T.</title>
        <authorList>
            <person name="Tang K."/>
            <person name="Liu K."/>
            <person name="Jiao N."/>
        </authorList>
    </citation>
    <scope>NUCLEOTIDE SEQUENCE [LARGE SCALE GENOMIC DNA]</scope>
    <source>
        <strain evidence="12 13">JLT2003</strain>
    </source>
</reference>
<dbReference type="InterPro" id="IPR003385">
    <property type="entry name" value="Glyco_hydro_77"/>
</dbReference>
<name>K2GR14_9RHOB</name>
<keyword evidence="7 10" id="KW-0119">Carbohydrate metabolism</keyword>
<evidence type="ECO:0000256" key="7">
    <source>
        <dbReference type="ARBA" id="ARBA00023277"/>
    </source>
</evidence>
<evidence type="ECO:0000256" key="11">
    <source>
        <dbReference type="SAM" id="MobiDB-lite"/>
    </source>
</evidence>
<dbReference type="EC" id="2.4.1.25" evidence="3 10"/>
<evidence type="ECO:0000313" key="13">
    <source>
        <dbReference type="Proteomes" id="UP000006765"/>
    </source>
</evidence>
<accession>K2GR14</accession>
<dbReference type="eggNOG" id="COG1640">
    <property type="taxonomic scope" value="Bacteria"/>
</dbReference>
<protein>
    <recommendedName>
        <fullName evidence="4 10">4-alpha-glucanotransferase</fullName>
        <ecNumber evidence="3 10">2.4.1.25</ecNumber>
    </recommendedName>
    <alternativeName>
        <fullName evidence="8 10">Amylomaltase</fullName>
    </alternativeName>
    <alternativeName>
        <fullName evidence="9 10">Disproportionating enzyme</fullName>
    </alternativeName>
</protein>
<evidence type="ECO:0000256" key="9">
    <source>
        <dbReference type="ARBA" id="ARBA00031501"/>
    </source>
</evidence>
<keyword evidence="5 10" id="KW-0328">Glycosyltransferase</keyword>
<dbReference type="PANTHER" id="PTHR32438:SF5">
    <property type="entry name" value="4-ALPHA-GLUCANOTRANSFERASE DPE1, CHLOROPLASTIC_AMYLOPLASTIC"/>
    <property type="match status" value="1"/>
</dbReference>